<dbReference type="AlphaFoldDB" id="A0A365L7D2"/>
<dbReference type="Gene3D" id="3.30.460.10">
    <property type="entry name" value="Beta Polymerase, domain 2"/>
    <property type="match status" value="1"/>
</dbReference>
<dbReference type="SUPFAM" id="SSF81301">
    <property type="entry name" value="Nucleotidyltransferase"/>
    <property type="match status" value="1"/>
</dbReference>
<keyword evidence="3" id="KW-1185">Reference proteome</keyword>
<protein>
    <submittedName>
        <fullName evidence="2">KNTase domain-containing protein</fullName>
    </submittedName>
</protein>
<gene>
    <name evidence="2" type="ORF">DP120_03275</name>
</gene>
<proteinExistence type="predicted"/>
<dbReference type="Gene3D" id="1.20.120.330">
    <property type="entry name" value="Nucleotidyltransferases domain 2"/>
    <property type="match status" value="1"/>
</dbReference>
<sequence length="253" mass="29168">MLTYPAPTTRKERFEMINTLKDRLLAAHGDDILAIGVYGSIALETDGPYSDIEMHVITKDGSKVETLEFVYDKFKIELTANDKSTFLKEAEEVDDSWAIKAGAFIHVLPIHDPTELFEQVKNLPLEISDDARRHIMKEFMIWEPYETVGKIRNNYSGGNLNYLSTGARDLLWQTAKLIGLANKTYYSTRAKTLEESLEMKSIPSGYKELLDFMQEGELPDAEKLYRFCEELWTGLNEWYAEMQLDYRLTELPL</sequence>
<evidence type="ECO:0000313" key="2">
    <source>
        <dbReference type="EMBL" id="RAZ81318.1"/>
    </source>
</evidence>
<dbReference type="GO" id="GO:0016779">
    <property type="term" value="F:nucleotidyltransferase activity"/>
    <property type="evidence" value="ECO:0007669"/>
    <property type="project" value="InterPro"/>
</dbReference>
<feature type="domain" description="Kanamycin nucleotidyltransferase C-terminal" evidence="1">
    <location>
        <begin position="114"/>
        <end position="243"/>
    </location>
</feature>
<reference evidence="2 3" key="1">
    <citation type="submission" date="2018-06" db="EMBL/GenBank/DDBJ databases">
        <title>The draft genome sequences of strains SCU63 and S1.</title>
        <authorList>
            <person name="Gan L."/>
        </authorList>
    </citation>
    <scope>NUCLEOTIDE SEQUENCE [LARGE SCALE GENOMIC DNA]</scope>
    <source>
        <strain evidence="2 3">SCU63</strain>
    </source>
</reference>
<organism evidence="2 3">
    <name type="scientific">Planococcus halotolerans</name>
    <dbReference type="NCBI Taxonomy" id="2233542"/>
    <lineage>
        <taxon>Bacteria</taxon>
        <taxon>Bacillati</taxon>
        <taxon>Bacillota</taxon>
        <taxon>Bacilli</taxon>
        <taxon>Bacillales</taxon>
        <taxon>Caryophanaceae</taxon>
        <taxon>Planococcus</taxon>
    </lineage>
</organism>
<name>A0A365L7D2_9BACL</name>
<dbReference type="SUPFAM" id="SSF81593">
    <property type="entry name" value="Nucleotidyltransferase substrate binding subunit/domain"/>
    <property type="match status" value="1"/>
</dbReference>
<dbReference type="InterPro" id="IPR012481">
    <property type="entry name" value="KNTase_C"/>
</dbReference>
<evidence type="ECO:0000259" key="1">
    <source>
        <dbReference type="Pfam" id="PF07827"/>
    </source>
</evidence>
<dbReference type="EMBL" id="QLZR01000001">
    <property type="protein sequence ID" value="RAZ81318.1"/>
    <property type="molecule type" value="Genomic_DNA"/>
</dbReference>
<comment type="caution">
    <text evidence="2">The sequence shown here is derived from an EMBL/GenBank/DDBJ whole genome shotgun (WGS) entry which is preliminary data.</text>
</comment>
<accession>A0A365L7D2</accession>
<dbReference type="GO" id="GO:0046677">
    <property type="term" value="P:response to antibiotic"/>
    <property type="evidence" value="ECO:0007669"/>
    <property type="project" value="InterPro"/>
</dbReference>
<dbReference type="Pfam" id="PF07827">
    <property type="entry name" value="KNTase_C"/>
    <property type="match status" value="1"/>
</dbReference>
<evidence type="ECO:0000313" key="3">
    <source>
        <dbReference type="Proteomes" id="UP000251002"/>
    </source>
</evidence>
<dbReference type="InterPro" id="IPR043519">
    <property type="entry name" value="NT_sf"/>
</dbReference>
<dbReference type="Proteomes" id="UP000251002">
    <property type="component" value="Unassembled WGS sequence"/>
</dbReference>